<dbReference type="AlphaFoldDB" id="A0A9X3KKK7"/>
<evidence type="ECO:0000313" key="4">
    <source>
        <dbReference type="Proteomes" id="UP001151018"/>
    </source>
</evidence>
<dbReference type="InterPro" id="IPR035965">
    <property type="entry name" value="PAS-like_dom_sf"/>
</dbReference>
<name>A0A9X3KKK7_9HYPH</name>
<dbReference type="InterPro" id="IPR013655">
    <property type="entry name" value="PAS_fold_3"/>
</dbReference>
<dbReference type="Pfam" id="PF08447">
    <property type="entry name" value="PAS_3"/>
    <property type="match status" value="1"/>
</dbReference>
<dbReference type="EMBL" id="JAPZLR010000001">
    <property type="protein sequence ID" value="MCZ7936425.1"/>
    <property type="molecule type" value="Genomic_DNA"/>
</dbReference>
<dbReference type="InterPro" id="IPR000700">
    <property type="entry name" value="PAS-assoc_C"/>
</dbReference>
<organism evidence="3 4">
    <name type="scientific">Agrobacterium salinitolerans</name>
    <dbReference type="NCBI Taxonomy" id="1183413"/>
    <lineage>
        <taxon>Bacteria</taxon>
        <taxon>Pseudomonadati</taxon>
        <taxon>Pseudomonadota</taxon>
        <taxon>Alphaproteobacteria</taxon>
        <taxon>Hyphomicrobiales</taxon>
        <taxon>Rhizobiaceae</taxon>
        <taxon>Rhizobium/Agrobacterium group</taxon>
        <taxon>Agrobacterium</taxon>
    </lineage>
</organism>
<feature type="domain" description="PAC" evidence="2">
    <location>
        <begin position="113"/>
        <end position="165"/>
    </location>
</feature>
<dbReference type="RefSeq" id="WP_269834547.1">
    <property type="nucleotide sequence ID" value="NZ_JAPZLR010000001.1"/>
</dbReference>
<gene>
    <name evidence="3" type="ORF">O9X88_02600</name>
</gene>
<proteinExistence type="predicted"/>
<dbReference type="CDD" id="cd00130">
    <property type="entry name" value="PAS"/>
    <property type="match status" value="1"/>
</dbReference>
<sequence>MDINARSGGHRSHPKKRGVEYQRSDVSFRQEKCPGGFVLGDKTDSDNALGYYMWSISDNRLIMDAVTAECHGFSEPVASRGVTIEAILERIDVEMRDQVAQAIFESITTGVFFDQRYKVNLPDGSKRWIVAKGRAIFDADNTPFLGIGSVRDITLKKAYQFEPRQ</sequence>
<evidence type="ECO:0000313" key="3">
    <source>
        <dbReference type="EMBL" id="MCZ7936425.1"/>
    </source>
</evidence>
<dbReference type="SUPFAM" id="SSF55785">
    <property type="entry name" value="PYP-like sensor domain (PAS domain)"/>
    <property type="match status" value="1"/>
</dbReference>
<accession>A0A9X3KKK7</accession>
<evidence type="ECO:0000256" key="1">
    <source>
        <dbReference type="SAM" id="MobiDB-lite"/>
    </source>
</evidence>
<dbReference type="PROSITE" id="PS50113">
    <property type="entry name" value="PAC"/>
    <property type="match status" value="1"/>
</dbReference>
<evidence type="ECO:0000259" key="2">
    <source>
        <dbReference type="PROSITE" id="PS50113"/>
    </source>
</evidence>
<dbReference type="InterPro" id="IPR000014">
    <property type="entry name" value="PAS"/>
</dbReference>
<reference evidence="3" key="1">
    <citation type="submission" date="2022-12" db="EMBL/GenBank/DDBJ databases">
        <title>Draft genome sequences of 22 rhizogenic Agrobacterium biovar 1 strains, the causative agent of hairy root disease.</title>
        <authorList>
            <person name="Kim N."/>
            <person name="Vargas P."/>
            <person name="Rediers H."/>
        </authorList>
    </citation>
    <scope>NUCLEOTIDE SEQUENCE</scope>
    <source>
        <strain evidence="3">ST15.13.006</strain>
    </source>
</reference>
<dbReference type="Gene3D" id="3.30.450.20">
    <property type="entry name" value="PAS domain"/>
    <property type="match status" value="1"/>
</dbReference>
<dbReference type="Proteomes" id="UP001151018">
    <property type="component" value="Unassembled WGS sequence"/>
</dbReference>
<feature type="region of interest" description="Disordered" evidence="1">
    <location>
        <begin position="1"/>
        <end position="23"/>
    </location>
</feature>
<comment type="caution">
    <text evidence="3">The sequence shown here is derived from an EMBL/GenBank/DDBJ whole genome shotgun (WGS) entry which is preliminary data.</text>
</comment>
<protein>
    <submittedName>
        <fullName evidence="3">PAS domain-containing protein</fullName>
    </submittedName>
</protein>